<protein>
    <submittedName>
        <fullName evidence="1">Uncharacterized protein</fullName>
    </submittedName>
</protein>
<reference evidence="1" key="1">
    <citation type="submission" date="2014-09" db="EMBL/GenBank/DDBJ databases">
        <authorList>
            <person name="Magalhaes I.L.F."/>
            <person name="Oliveira U."/>
            <person name="Santos F.R."/>
            <person name="Vidigal T.H.D.A."/>
            <person name="Brescovit A.D."/>
            <person name="Santos A.J."/>
        </authorList>
    </citation>
    <scope>NUCLEOTIDE SEQUENCE</scope>
    <source>
        <tissue evidence="1">Shoot tissue taken approximately 20 cm above the soil surface</tissue>
    </source>
</reference>
<dbReference type="AlphaFoldDB" id="A0A0A9E3T1"/>
<name>A0A0A9E3T1_ARUDO</name>
<sequence length="48" mass="5834">MELRVLFDSSKNQLILPPMKQKEQKWSSLFPISHKGLSQFYIYIYIMR</sequence>
<accession>A0A0A9E3T1</accession>
<organism evidence="1">
    <name type="scientific">Arundo donax</name>
    <name type="common">Giant reed</name>
    <name type="synonym">Donax arundinaceus</name>
    <dbReference type="NCBI Taxonomy" id="35708"/>
    <lineage>
        <taxon>Eukaryota</taxon>
        <taxon>Viridiplantae</taxon>
        <taxon>Streptophyta</taxon>
        <taxon>Embryophyta</taxon>
        <taxon>Tracheophyta</taxon>
        <taxon>Spermatophyta</taxon>
        <taxon>Magnoliopsida</taxon>
        <taxon>Liliopsida</taxon>
        <taxon>Poales</taxon>
        <taxon>Poaceae</taxon>
        <taxon>PACMAD clade</taxon>
        <taxon>Arundinoideae</taxon>
        <taxon>Arundineae</taxon>
        <taxon>Arundo</taxon>
    </lineage>
</organism>
<evidence type="ECO:0000313" key="1">
    <source>
        <dbReference type="EMBL" id="JAD95449.1"/>
    </source>
</evidence>
<dbReference type="EMBL" id="GBRH01202446">
    <property type="protein sequence ID" value="JAD95449.1"/>
    <property type="molecule type" value="Transcribed_RNA"/>
</dbReference>
<proteinExistence type="predicted"/>
<reference evidence="1" key="2">
    <citation type="journal article" date="2015" name="Data Brief">
        <title>Shoot transcriptome of the giant reed, Arundo donax.</title>
        <authorList>
            <person name="Barrero R.A."/>
            <person name="Guerrero F.D."/>
            <person name="Moolhuijzen P."/>
            <person name="Goolsby J.A."/>
            <person name="Tidwell J."/>
            <person name="Bellgard S.E."/>
            <person name="Bellgard M.I."/>
        </authorList>
    </citation>
    <scope>NUCLEOTIDE SEQUENCE</scope>
    <source>
        <tissue evidence="1">Shoot tissue taken approximately 20 cm above the soil surface</tissue>
    </source>
</reference>